<dbReference type="PANTHER" id="PTHR43785">
    <property type="entry name" value="GAMMA-GLUTAMYLPUTRESCINE SYNTHETASE"/>
    <property type="match status" value="1"/>
</dbReference>
<dbReference type="InterPro" id="IPR008146">
    <property type="entry name" value="Gln_synth_cat_dom"/>
</dbReference>
<evidence type="ECO:0000313" key="6">
    <source>
        <dbReference type="EMBL" id="GLC60276.1"/>
    </source>
</evidence>
<dbReference type="InterPro" id="IPR036651">
    <property type="entry name" value="Gln_synt_N_sf"/>
</dbReference>
<evidence type="ECO:0000256" key="4">
    <source>
        <dbReference type="SAM" id="MobiDB-lite"/>
    </source>
</evidence>
<feature type="compositionally biased region" description="Low complexity" evidence="4">
    <location>
        <begin position="374"/>
        <end position="388"/>
    </location>
</feature>
<keyword evidence="1" id="KW-0436">Ligase</keyword>
<dbReference type="Gene3D" id="3.30.590.10">
    <property type="entry name" value="Glutamine synthetase/guanido kinase, catalytic domain"/>
    <property type="match status" value="2"/>
</dbReference>
<dbReference type="Gene3D" id="3.10.20.70">
    <property type="entry name" value="Glutamine synthetase, N-terminal domain"/>
    <property type="match status" value="1"/>
</dbReference>
<dbReference type="OrthoDB" id="77835at2759"/>
<keyword evidence="7" id="KW-1185">Reference proteome</keyword>
<dbReference type="GO" id="GO:0006542">
    <property type="term" value="P:glutamine biosynthetic process"/>
    <property type="evidence" value="ECO:0007669"/>
    <property type="project" value="InterPro"/>
</dbReference>
<dbReference type="Proteomes" id="UP001165080">
    <property type="component" value="Unassembled WGS sequence"/>
</dbReference>
<dbReference type="SMART" id="SM01230">
    <property type="entry name" value="Gln-synt_C"/>
    <property type="match status" value="1"/>
</dbReference>
<feature type="domain" description="GS catalytic" evidence="5">
    <location>
        <begin position="162"/>
        <end position="587"/>
    </location>
</feature>
<reference evidence="6 7" key="1">
    <citation type="journal article" date="2023" name="Commun. Biol.">
        <title>Reorganization of the ancestral sex-determining regions during the evolution of trioecy in Pleodorina starrii.</title>
        <authorList>
            <person name="Takahashi K."/>
            <person name="Suzuki S."/>
            <person name="Kawai-Toyooka H."/>
            <person name="Yamamoto K."/>
            <person name="Hamaji T."/>
            <person name="Ootsuki R."/>
            <person name="Yamaguchi H."/>
            <person name="Kawachi M."/>
            <person name="Higashiyama T."/>
            <person name="Nozaki H."/>
        </authorList>
    </citation>
    <scope>NUCLEOTIDE SEQUENCE [LARGE SCALE GENOMIC DNA]</scope>
    <source>
        <strain evidence="6 7">NIES-4479</strain>
    </source>
</reference>
<organism evidence="6 7">
    <name type="scientific">Pleodorina starrii</name>
    <dbReference type="NCBI Taxonomy" id="330485"/>
    <lineage>
        <taxon>Eukaryota</taxon>
        <taxon>Viridiplantae</taxon>
        <taxon>Chlorophyta</taxon>
        <taxon>core chlorophytes</taxon>
        <taxon>Chlorophyceae</taxon>
        <taxon>CS clade</taxon>
        <taxon>Chlamydomonadales</taxon>
        <taxon>Volvocaceae</taxon>
        <taxon>Pleodorina</taxon>
    </lineage>
</organism>
<gene>
    <name evidence="6" type="primary">PLEST007531</name>
    <name evidence="6" type="ORF">PLESTB_001593400</name>
</gene>
<dbReference type="Pfam" id="PF00120">
    <property type="entry name" value="Gln-synt_C"/>
    <property type="match status" value="2"/>
</dbReference>
<evidence type="ECO:0000313" key="7">
    <source>
        <dbReference type="Proteomes" id="UP001165080"/>
    </source>
</evidence>
<comment type="caution">
    <text evidence="6">The sequence shown here is derived from an EMBL/GenBank/DDBJ whole genome shotgun (WGS) entry which is preliminary data.</text>
</comment>
<evidence type="ECO:0000256" key="2">
    <source>
        <dbReference type="PROSITE-ProRule" id="PRU01331"/>
    </source>
</evidence>
<comment type="similarity">
    <text evidence="2 3">Belongs to the glutamine synthetase family.</text>
</comment>
<evidence type="ECO:0000256" key="1">
    <source>
        <dbReference type="ARBA" id="ARBA00022598"/>
    </source>
</evidence>
<dbReference type="PROSITE" id="PS51987">
    <property type="entry name" value="GS_CATALYTIC"/>
    <property type="match status" value="1"/>
</dbReference>
<dbReference type="InterPro" id="IPR014746">
    <property type="entry name" value="Gln_synth/guanido_kin_cat_dom"/>
</dbReference>
<dbReference type="SUPFAM" id="SSF55931">
    <property type="entry name" value="Glutamine synthetase/guanido kinase"/>
    <property type="match status" value="2"/>
</dbReference>
<evidence type="ECO:0000256" key="3">
    <source>
        <dbReference type="RuleBase" id="RU000384"/>
    </source>
</evidence>
<dbReference type="GO" id="GO:0004356">
    <property type="term" value="F:glutamine synthetase activity"/>
    <property type="evidence" value="ECO:0007669"/>
    <property type="project" value="InterPro"/>
</dbReference>
<proteinExistence type="inferred from homology"/>
<feature type="region of interest" description="Disordered" evidence="4">
    <location>
        <begin position="353"/>
        <end position="403"/>
    </location>
</feature>
<accession>A0A9W6BZB1</accession>
<name>A0A9W6BZB1_9CHLO</name>
<sequence length="587" mass="62441">MDRLRNLLDFATHTEHESTAPASNSSAPQSLITEAADEAGEAAATGFTMIEQAQSARPQDPSDAKAVRLLWCDTAGIRRCRVVPGRRYGGLQACGLGITTACMAMPAYGDVPAPNAGVTAVGEARMKPVETTRVALPWCPGHQIALVDFEAPRSDTPWDCCPRRALINTCDMLRDNFGLSVKVGFEVEFLLLERCPAGEGDAGLLASGWRPVDCALYCQSSAMDRQAGVLESMVESLEAMGIPVVQWHKESAPGQYEIALVYGDPVESADKLLLAKEALVGVAASRGLAVSFLPKPSPDAAGNGLHVHLSLWRDGQCVMHDPHGGAFRGTAGNHPQLEAAAAAVVAAAAAAEPDPPLATQSNPGGVRLPSLRRTTNTTPPNSDNNNNPKTKKPEHHPSKPATPSLEMLSFLAGVLSYMEVLLPFTAPSPNSYARLRPGAWAGAHAAWGYNNREVPLRLTAPGPTRLDRMHLEYKAMDGTANPHLALAAILVAGMLGLFAQLLPPEPCQVPPADLDREAATRLGVRCLPTSLRAALDALQNTLAGETFRGAMAEAISQRLLTAFLAVREAEARQAPEDAPRDMLLRYS</sequence>
<dbReference type="AlphaFoldDB" id="A0A9W6BZB1"/>
<dbReference type="EMBL" id="BRXU01000033">
    <property type="protein sequence ID" value="GLC60276.1"/>
    <property type="molecule type" value="Genomic_DNA"/>
</dbReference>
<dbReference type="PANTHER" id="PTHR43785:SF2">
    <property type="entry name" value="TYPE-1 GLUTAMINE SYNTHETASE 1"/>
    <property type="match status" value="1"/>
</dbReference>
<protein>
    <recommendedName>
        <fullName evidence="5">GS catalytic domain-containing protein</fullName>
    </recommendedName>
</protein>
<evidence type="ECO:0000259" key="5">
    <source>
        <dbReference type="PROSITE" id="PS51987"/>
    </source>
</evidence>